<gene>
    <name evidence="10" type="primary">Aste57867_18621</name>
    <name evidence="9" type="ORF">As57867_018559</name>
    <name evidence="10" type="ORF">ASTE57867_18621</name>
</gene>
<dbReference type="InterPro" id="IPR000757">
    <property type="entry name" value="Beta-glucanase-like"/>
</dbReference>
<evidence type="ECO:0000256" key="4">
    <source>
        <dbReference type="SAM" id="MobiDB-lite"/>
    </source>
</evidence>
<evidence type="ECO:0000256" key="3">
    <source>
        <dbReference type="PROSITE-ProRule" id="PRU01379"/>
    </source>
</evidence>
<comment type="similarity">
    <text evidence="2 3">Belongs to the peptidase M14 family.</text>
</comment>
<organism evidence="10 11">
    <name type="scientific">Aphanomyces stellatus</name>
    <dbReference type="NCBI Taxonomy" id="120398"/>
    <lineage>
        <taxon>Eukaryota</taxon>
        <taxon>Sar</taxon>
        <taxon>Stramenopiles</taxon>
        <taxon>Oomycota</taxon>
        <taxon>Saprolegniomycetes</taxon>
        <taxon>Saprolegniales</taxon>
        <taxon>Verrucalvaceae</taxon>
        <taxon>Aphanomyces</taxon>
    </lineage>
</organism>
<dbReference type="CDD" id="cd03859">
    <property type="entry name" value="M14_CPT"/>
    <property type="match status" value="1"/>
</dbReference>
<keyword evidence="5" id="KW-1133">Transmembrane helix</keyword>
<dbReference type="PANTHER" id="PTHR11705:SF119">
    <property type="entry name" value="OS02G0119300 PROTEIN"/>
    <property type="match status" value="1"/>
</dbReference>
<dbReference type="GO" id="GO:0008270">
    <property type="term" value="F:zinc ion binding"/>
    <property type="evidence" value="ECO:0007669"/>
    <property type="project" value="InterPro"/>
</dbReference>
<keyword evidence="6" id="KW-0732">Signal</keyword>
<dbReference type="SMART" id="SM00631">
    <property type="entry name" value="Zn_pept"/>
    <property type="match status" value="1"/>
</dbReference>
<dbReference type="InterPro" id="IPR000834">
    <property type="entry name" value="Peptidase_M14"/>
</dbReference>
<feature type="region of interest" description="Disordered" evidence="4">
    <location>
        <begin position="912"/>
        <end position="959"/>
    </location>
</feature>
<dbReference type="Gene3D" id="2.60.120.200">
    <property type="match status" value="1"/>
</dbReference>
<dbReference type="EMBL" id="VJMH01006400">
    <property type="protein sequence ID" value="KAF0689977.1"/>
    <property type="molecule type" value="Genomic_DNA"/>
</dbReference>
<evidence type="ECO:0000313" key="11">
    <source>
        <dbReference type="Proteomes" id="UP000332933"/>
    </source>
</evidence>
<keyword evidence="11" id="KW-1185">Reference proteome</keyword>
<feature type="domain" description="GH16" evidence="7">
    <location>
        <begin position="47"/>
        <end position="244"/>
    </location>
</feature>
<protein>
    <submittedName>
        <fullName evidence="10">Aste57867_18621 protein</fullName>
    </submittedName>
</protein>
<accession>A0A485LBG6</accession>
<dbReference type="InterPro" id="IPR033810">
    <property type="entry name" value="Carboxypeptidase_T"/>
</dbReference>
<sequence length="959" mass="104279">MAKPLLLLLALALQALLVGALQDRDNARQLHGALGAASSDTPCAWQRIWRGETFQATDDAPYSNKQVTTIGTGFTLEAKRTNGSSVSGRVVFPLDGVFLPDDGKLVVRAQLPKGLGVVPLVKLVKQKDGDVVQELLVLHGRGEHPQSLGLHLTTLQIRGDTDAVQSSSTLRMKDFPCIDDFSADVHAFQLTWTRDWLRWYVDDVFYLEAPRRAFFETPSPGTYDYSLVVELGVDPSNTTNISTVVGPPKFIIQDILLFRQPTESAAAIAACTPSFVNPMQCVRYRPAPPLVRTICIHCVARPIVDHIVAAVRRGPLRSALTLAQVFDFIESLPAQLERFPLVFRNETIGRSIDGHPIVALCLGLCHATTPSSPPQALYTGLHHAREPMSMMNLVFFVDHLVLGLVHEDAAITQLLFSRQLWFVLVVNPDGYAYNQATLADDAAPDKTFSGQRKNRNPVMCHSEADMGVDLNRNYDVCFTQDEAGSSPNACAEDFRGTAPFSEPETQAIRLLVEQRNFSTALNYHSYGKYFNIPFACQAKGAPSDADMSVFNRLAADMTKWNHFKYGQSWKESNLYTVNGETSDWMWNTHGIFAMSPETGPSFEFDTLRGFWPDDDDMVQGICEELLHSNKVAAIYAGPVYGLSMAGWESNATFITLDLSVINTGLRGPTTSLEAVAGLHMNGSGSGPVESVPVSAATNPANDGTNFSLVVPKTSSAQHAVFVVLRDALSCLVYRISLGRGADAFQVWRPLPLPRCGTCAAFGISDATTVHDCTGVASLVHVANQPIRDVPVGVVDGNLSHLVDAPNGDAVPMTVTTKKNEPKNIGVAEKHKAPVNEKKALLLVSLVVLLGMVVALIGLRHAKAKQSAKEDYAMVAKTEQEGHEQDNMLGMESPKSLAPLRRQDEHGVVIGGCRVRSPVRGQGDEEGLLYDEGPSQRVRSPPPPPLLSSSAGTLDGDEEV</sequence>
<dbReference type="EMBL" id="CAADRA010006421">
    <property type="protein sequence ID" value="VFT95356.1"/>
    <property type="molecule type" value="Genomic_DNA"/>
</dbReference>
<keyword evidence="5" id="KW-0812">Transmembrane</keyword>
<dbReference type="Proteomes" id="UP000332933">
    <property type="component" value="Unassembled WGS sequence"/>
</dbReference>
<dbReference type="OrthoDB" id="3626597at2759"/>
<dbReference type="Gene3D" id="3.40.630.10">
    <property type="entry name" value="Zn peptidases"/>
    <property type="match status" value="1"/>
</dbReference>
<dbReference type="GO" id="GO:0004181">
    <property type="term" value="F:metallocarboxypeptidase activity"/>
    <property type="evidence" value="ECO:0007669"/>
    <property type="project" value="InterPro"/>
</dbReference>
<dbReference type="PANTHER" id="PTHR11705">
    <property type="entry name" value="PROTEASE FAMILY M14 CARBOXYPEPTIDASE A,B"/>
    <property type="match status" value="1"/>
</dbReference>
<dbReference type="PRINTS" id="PR00765">
    <property type="entry name" value="CRBOXYPTASEA"/>
</dbReference>
<dbReference type="PROSITE" id="PS52035">
    <property type="entry name" value="PEPTIDASE_M14"/>
    <property type="match status" value="1"/>
</dbReference>
<feature type="chain" id="PRO_5033437532" evidence="6">
    <location>
        <begin position="21"/>
        <end position="959"/>
    </location>
</feature>
<reference evidence="9" key="2">
    <citation type="submission" date="2019-06" db="EMBL/GenBank/DDBJ databases">
        <title>Genomics analysis of Aphanomyces spp. identifies a new class of oomycete effector associated with host adaptation.</title>
        <authorList>
            <person name="Gaulin E."/>
        </authorList>
    </citation>
    <scope>NUCLEOTIDE SEQUENCE</scope>
    <source>
        <strain evidence="9">CBS 578.67</strain>
    </source>
</reference>
<dbReference type="AlphaFoldDB" id="A0A485LBG6"/>
<evidence type="ECO:0000256" key="5">
    <source>
        <dbReference type="SAM" id="Phobius"/>
    </source>
</evidence>
<evidence type="ECO:0000256" key="6">
    <source>
        <dbReference type="SAM" id="SignalP"/>
    </source>
</evidence>
<dbReference type="Pfam" id="PF00246">
    <property type="entry name" value="Peptidase_M14"/>
    <property type="match status" value="1"/>
</dbReference>
<dbReference type="InterPro" id="IPR013320">
    <property type="entry name" value="ConA-like_dom_sf"/>
</dbReference>
<evidence type="ECO:0000313" key="10">
    <source>
        <dbReference type="EMBL" id="VFT95356.1"/>
    </source>
</evidence>
<comment type="cofactor">
    <cofactor evidence="1">
        <name>Zn(2+)</name>
        <dbReference type="ChEBI" id="CHEBI:29105"/>
    </cofactor>
</comment>
<dbReference type="PROSITE" id="PS51762">
    <property type="entry name" value="GH16_2"/>
    <property type="match status" value="1"/>
</dbReference>
<dbReference type="GO" id="GO:0005615">
    <property type="term" value="C:extracellular space"/>
    <property type="evidence" value="ECO:0007669"/>
    <property type="project" value="TreeGrafter"/>
</dbReference>
<feature type="signal peptide" evidence="6">
    <location>
        <begin position="1"/>
        <end position="20"/>
    </location>
</feature>
<name>A0A485LBG6_9STRA</name>
<proteinExistence type="inferred from homology"/>
<feature type="domain" description="Peptidase M14" evidence="8">
    <location>
        <begin position="318"/>
        <end position="625"/>
    </location>
</feature>
<dbReference type="GO" id="GO:0004553">
    <property type="term" value="F:hydrolase activity, hydrolyzing O-glycosyl compounds"/>
    <property type="evidence" value="ECO:0007669"/>
    <property type="project" value="InterPro"/>
</dbReference>
<reference evidence="10 11" key="1">
    <citation type="submission" date="2019-03" db="EMBL/GenBank/DDBJ databases">
        <authorList>
            <person name="Gaulin E."/>
            <person name="Dumas B."/>
        </authorList>
    </citation>
    <scope>NUCLEOTIDE SEQUENCE [LARGE SCALE GENOMIC DNA]</scope>
    <source>
        <strain evidence="10">CBS 568.67</strain>
    </source>
</reference>
<feature type="active site" description="Proton donor/acceptor" evidence="3">
    <location>
        <position position="597"/>
    </location>
</feature>
<evidence type="ECO:0000313" key="9">
    <source>
        <dbReference type="EMBL" id="KAF0689977.1"/>
    </source>
</evidence>
<keyword evidence="5" id="KW-0472">Membrane</keyword>
<evidence type="ECO:0000259" key="7">
    <source>
        <dbReference type="PROSITE" id="PS51762"/>
    </source>
</evidence>
<dbReference type="GO" id="GO:0005975">
    <property type="term" value="P:carbohydrate metabolic process"/>
    <property type="evidence" value="ECO:0007669"/>
    <property type="project" value="InterPro"/>
</dbReference>
<dbReference type="SUPFAM" id="SSF49899">
    <property type="entry name" value="Concanavalin A-like lectins/glucanases"/>
    <property type="match status" value="1"/>
</dbReference>
<dbReference type="GO" id="GO:0006508">
    <property type="term" value="P:proteolysis"/>
    <property type="evidence" value="ECO:0007669"/>
    <property type="project" value="InterPro"/>
</dbReference>
<feature type="transmembrane region" description="Helical" evidence="5">
    <location>
        <begin position="839"/>
        <end position="858"/>
    </location>
</feature>
<evidence type="ECO:0000256" key="1">
    <source>
        <dbReference type="ARBA" id="ARBA00001947"/>
    </source>
</evidence>
<dbReference type="SUPFAM" id="SSF53187">
    <property type="entry name" value="Zn-dependent exopeptidases"/>
    <property type="match status" value="1"/>
</dbReference>
<evidence type="ECO:0000259" key="8">
    <source>
        <dbReference type="PROSITE" id="PS52035"/>
    </source>
</evidence>
<evidence type="ECO:0000256" key="2">
    <source>
        <dbReference type="ARBA" id="ARBA00005988"/>
    </source>
</evidence>